<name>A0A011VSX2_RUMAL</name>
<evidence type="ECO:0000313" key="1">
    <source>
        <dbReference type="EMBL" id="EXM37728.1"/>
    </source>
</evidence>
<organism evidence="1 2">
    <name type="scientific">Ruminococcus albus SY3</name>
    <dbReference type="NCBI Taxonomy" id="1341156"/>
    <lineage>
        <taxon>Bacteria</taxon>
        <taxon>Bacillati</taxon>
        <taxon>Bacillota</taxon>
        <taxon>Clostridia</taxon>
        <taxon>Eubacteriales</taxon>
        <taxon>Oscillospiraceae</taxon>
        <taxon>Ruminococcus</taxon>
    </lineage>
</organism>
<gene>
    <name evidence="1" type="ORF">RASY3_15385</name>
</gene>
<dbReference type="OrthoDB" id="2917833at2"/>
<reference evidence="1 2" key="1">
    <citation type="submission" date="2013-06" db="EMBL/GenBank/DDBJ databases">
        <title>Rumen cellulosomics: divergent fiber-degrading strategies revealed by comparative genome-wide analysis of six Ruminococcal strains.</title>
        <authorList>
            <person name="Dassa B."/>
            <person name="Borovok I."/>
            <person name="Lamed R."/>
            <person name="Flint H."/>
            <person name="Yeoman C.J."/>
            <person name="White B."/>
            <person name="Bayer E.A."/>
        </authorList>
    </citation>
    <scope>NUCLEOTIDE SEQUENCE [LARGE SCALE GENOMIC DNA]</scope>
    <source>
        <strain evidence="1 2">SY3</strain>
    </source>
</reference>
<dbReference type="PATRIC" id="fig|1341156.4.peg.2669"/>
<dbReference type="EMBL" id="JEOB01000004">
    <property type="protein sequence ID" value="EXM37728.1"/>
    <property type="molecule type" value="Genomic_DNA"/>
</dbReference>
<comment type="caution">
    <text evidence="1">The sequence shown here is derived from an EMBL/GenBank/DDBJ whole genome shotgun (WGS) entry which is preliminary data.</text>
</comment>
<accession>A0A011VSX2</accession>
<dbReference type="AlphaFoldDB" id="A0A011VSX2"/>
<protein>
    <submittedName>
        <fullName evidence="1">Uncharacterized protein</fullName>
    </submittedName>
</protein>
<dbReference type="RefSeq" id="WP_037289575.1">
    <property type="nucleotide sequence ID" value="NZ_JEOB01000004.1"/>
</dbReference>
<keyword evidence="2" id="KW-1185">Reference proteome</keyword>
<proteinExistence type="predicted"/>
<dbReference type="Proteomes" id="UP000021369">
    <property type="component" value="Unassembled WGS sequence"/>
</dbReference>
<sequence>MYGDHWIDTAELDSWCISIEKVVGGFLWLGFSETEPWKMLCISSDKTTIFDCDSGTVTETDCAYDEDALFALCEDLNDEQITIAGQYGGSLPQTSPQGDKVTCERRNVFEYGKDLVRERVFFCAKEGTKHEIYEGYLPYIYGFSPDGNYFVFAQDAGLTVLKRKNQH</sequence>
<evidence type="ECO:0000313" key="2">
    <source>
        <dbReference type="Proteomes" id="UP000021369"/>
    </source>
</evidence>